<keyword evidence="3" id="KW-1185">Reference proteome</keyword>
<sequence length="270" mass="29603">MKKLLSWLLIMVTGATIGITSTGQPVFATLKLANSKLTIKNAGQDNKITSKRYEHSDDQDWYIIKGTAKKNSKVYVLADKKGNTAANASRITTVSVNKKGKWQVELSAVDKIGSDYYFTQDKAAKIKKSSTLDANTITQKLKVTLPPNKGTEVEPFVASQFATNVTYDQLARTPDQYNGKKVMLEGSVMQTDDDFIMVMVNGDSDQIVHVSYDATALNGNRILEDDLVQFYATAKGTLSYETTNGDENTIPTLDAAKIIDKGAAPDDYGY</sequence>
<feature type="signal peptide" evidence="1">
    <location>
        <begin position="1"/>
        <end position="17"/>
    </location>
</feature>
<comment type="caution">
    <text evidence="2">The sequence shown here is derived from an EMBL/GenBank/DDBJ whole genome shotgun (WGS) entry which is preliminary data.</text>
</comment>
<reference evidence="3" key="1">
    <citation type="journal article" date="2019" name="Int. J. Syst. Evol. Microbiol.">
        <title>The Global Catalogue of Microorganisms (GCM) 10K type strain sequencing project: providing services to taxonomists for standard genome sequencing and annotation.</title>
        <authorList>
            <consortium name="The Broad Institute Genomics Platform"/>
            <consortium name="The Broad Institute Genome Sequencing Center for Infectious Disease"/>
            <person name="Wu L."/>
            <person name="Ma J."/>
        </authorList>
    </citation>
    <scope>NUCLEOTIDE SEQUENCE [LARGE SCALE GENOMIC DNA]</scope>
    <source>
        <strain evidence="3">CCM 8903</strain>
    </source>
</reference>
<gene>
    <name evidence="2" type="ORF">ACFQ5J_03115</name>
</gene>
<dbReference type="Proteomes" id="UP001597252">
    <property type="component" value="Unassembled WGS sequence"/>
</dbReference>
<keyword evidence="1" id="KW-0732">Signal</keyword>
<evidence type="ECO:0000313" key="3">
    <source>
        <dbReference type="Proteomes" id="UP001597252"/>
    </source>
</evidence>
<organism evidence="2 3">
    <name type="scientific">Lacticaseibacillus baoqingensis</name>
    <dbReference type="NCBI Taxonomy" id="2486013"/>
    <lineage>
        <taxon>Bacteria</taxon>
        <taxon>Bacillati</taxon>
        <taxon>Bacillota</taxon>
        <taxon>Bacilli</taxon>
        <taxon>Lactobacillales</taxon>
        <taxon>Lactobacillaceae</taxon>
        <taxon>Lacticaseibacillus</taxon>
    </lineage>
</organism>
<protein>
    <submittedName>
        <fullName evidence="2">Uncharacterized protein</fullName>
    </submittedName>
</protein>
<dbReference type="EMBL" id="JBHTON010000006">
    <property type="protein sequence ID" value="MFD1484219.1"/>
    <property type="molecule type" value="Genomic_DNA"/>
</dbReference>
<proteinExistence type="predicted"/>
<evidence type="ECO:0000256" key="1">
    <source>
        <dbReference type="SAM" id="SignalP"/>
    </source>
</evidence>
<feature type="chain" id="PRO_5045143473" evidence="1">
    <location>
        <begin position="18"/>
        <end position="270"/>
    </location>
</feature>
<name>A0ABW4E604_9LACO</name>
<dbReference type="RefSeq" id="WP_125752168.1">
    <property type="nucleotide sequence ID" value="NZ_JBHTON010000006.1"/>
</dbReference>
<accession>A0ABW4E604</accession>
<evidence type="ECO:0000313" key="2">
    <source>
        <dbReference type="EMBL" id="MFD1484219.1"/>
    </source>
</evidence>